<name>A0A1I1G2D4_9BACT</name>
<sequence length="39" mass="4404">MAAKVQVGQRDKNGKGLWFQENYSLMPKPLSKEKGKPLT</sequence>
<reference evidence="1 2" key="1">
    <citation type="submission" date="2016-10" db="EMBL/GenBank/DDBJ databases">
        <authorList>
            <person name="de Groot N.N."/>
        </authorList>
    </citation>
    <scope>NUCLEOTIDE SEQUENCE [LARGE SCALE GENOMIC DNA]</scope>
    <source>
        <strain evidence="1 2">DSM 26130</strain>
    </source>
</reference>
<evidence type="ECO:0000313" key="2">
    <source>
        <dbReference type="Proteomes" id="UP000198598"/>
    </source>
</evidence>
<evidence type="ECO:0000313" key="1">
    <source>
        <dbReference type="EMBL" id="SFC05695.1"/>
    </source>
</evidence>
<dbReference type="Proteomes" id="UP000198598">
    <property type="component" value="Unassembled WGS sequence"/>
</dbReference>
<dbReference type="EMBL" id="FOLQ01000001">
    <property type="protein sequence ID" value="SFC05695.1"/>
    <property type="molecule type" value="Genomic_DNA"/>
</dbReference>
<gene>
    <name evidence="1" type="ORF">SAMN05216167_101367</name>
</gene>
<dbReference type="AlphaFoldDB" id="A0A1I1G2D4"/>
<accession>A0A1I1G2D4</accession>
<proteinExistence type="predicted"/>
<protein>
    <submittedName>
        <fullName evidence="1">Uncharacterized protein</fullName>
    </submittedName>
</protein>
<keyword evidence="2" id="KW-1185">Reference proteome</keyword>
<organism evidence="1 2">
    <name type="scientific">Spirosoma endophyticum</name>
    <dbReference type="NCBI Taxonomy" id="662367"/>
    <lineage>
        <taxon>Bacteria</taxon>
        <taxon>Pseudomonadati</taxon>
        <taxon>Bacteroidota</taxon>
        <taxon>Cytophagia</taxon>
        <taxon>Cytophagales</taxon>
        <taxon>Cytophagaceae</taxon>
        <taxon>Spirosoma</taxon>
    </lineage>
</organism>